<accession>A0A8T0HC46</accession>
<protein>
    <submittedName>
        <fullName evidence="2">Uncharacterized protein</fullName>
    </submittedName>
</protein>
<keyword evidence="3" id="KW-1185">Reference proteome</keyword>
<dbReference type="EMBL" id="CM026428">
    <property type="protein sequence ID" value="KAG0566672.1"/>
    <property type="molecule type" value="Genomic_DNA"/>
</dbReference>
<reference evidence="2" key="1">
    <citation type="submission" date="2020-06" db="EMBL/GenBank/DDBJ databases">
        <title>WGS assembly of Ceratodon purpureus strain R40.</title>
        <authorList>
            <person name="Carey S.B."/>
            <person name="Jenkins J."/>
            <person name="Shu S."/>
            <person name="Lovell J.T."/>
            <person name="Sreedasyam A."/>
            <person name="Maumus F."/>
            <person name="Tiley G.P."/>
            <person name="Fernandez-Pozo N."/>
            <person name="Barry K."/>
            <person name="Chen C."/>
            <person name="Wang M."/>
            <person name="Lipzen A."/>
            <person name="Daum C."/>
            <person name="Saski C.A."/>
            <person name="Payton A.C."/>
            <person name="Mcbreen J.C."/>
            <person name="Conrad R.E."/>
            <person name="Kollar L.M."/>
            <person name="Olsson S."/>
            <person name="Huttunen S."/>
            <person name="Landis J.B."/>
            <person name="Wickett N.J."/>
            <person name="Johnson M.G."/>
            <person name="Rensing S.A."/>
            <person name="Grimwood J."/>
            <person name="Schmutz J."/>
            <person name="Mcdaniel S.F."/>
        </authorList>
    </citation>
    <scope>NUCLEOTIDE SEQUENCE</scope>
    <source>
        <strain evidence="2">R40</strain>
    </source>
</reference>
<name>A0A8T0HC46_CERPU</name>
<proteinExistence type="predicted"/>
<gene>
    <name evidence="2" type="ORF">KC19_7G080400</name>
</gene>
<dbReference type="AlphaFoldDB" id="A0A8T0HC46"/>
<evidence type="ECO:0000313" key="2">
    <source>
        <dbReference type="EMBL" id="KAG0566672.1"/>
    </source>
</evidence>
<comment type="caution">
    <text evidence="2">The sequence shown here is derived from an EMBL/GenBank/DDBJ whole genome shotgun (WGS) entry which is preliminary data.</text>
</comment>
<feature type="chain" id="PRO_5035735512" evidence="1">
    <location>
        <begin position="22"/>
        <end position="53"/>
    </location>
</feature>
<dbReference type="Proteomes" id="UP000822688">
    <property type="component" value="Chromosome 7"/>
</dbReference>
<feature type="signal peptide" evidence="1">
    <location>
        <begin position="1"/>
        <end position="21"/>
    </location>
</feature>
<evidence type="ECO:0000256" key="1">
    <source>
        <dbReference type="SAM" id="SignalP"/>
    </source>
</evidence>
<evidence type="ECO:0000313" key="3">
    <source>
        <dbReference type="Proteomes" id="UP000822688"/>
    </source>
</evidence>
<keyword evidence="1" id="KW-0732">Signal</keyword>
<sequence>MRSRLLGIGLFGWCFQSPVMTCLNHTERRVDVWVGMQCTTLIGSKPAVSATGL</sequence>
<organism evidence="2 3">
    <name type="scientific">Ceratodon purpureus</name>
    <name type="common">Fire moss</name>
    <name type="synonym">Dicranum purpureum</name>
    <dbReference type="NCBI Taxonomy" id="3225"/>
    <lineage>
        <taxon>Eukaryota</taxon>
        <taxon>Viridiplantae</taxon>
        <taxon>Streptophyta</taxon>
        <taxon>Embryophyta</taxon>
        <taxon>Bryophyta</taxon>
        <taxon>Bryophytina</taxon>
        <taxon>Bryopsida</taxon>
        <taxon>Dicranidae</taxon>
        <taxon>Pseudoditrichales</taxon>
        <taxon>Ditrichaceae</taxon>
        <taxon>Ceratodon</taxon>
    </lineage>
</organism>